<keyword evidence="6 9" id="KW-1133">Transmembrane helix</keyword>
<comment type="similarity">
    <text evidence="8">Belongs to the TRAP transporter small permease family.</text>
</comment>
<dbReference type="InterPro" id="IPR007387">
    <property type="entry name" value="TRAP_DctQ"/>
</dbReference>
<evidence type="ECO:0000256" key="2">
    <source>
        <dbReference type="ARBA" id="ARBA00022448"/>
    </source>
</evidence>
<evidence type="ECO:0000259" key="10">
    <source>
        <dbReference type="Pfam" id="PF04290"/>
    </source>
</evidence>
<feature type="transmembrane region" description="Helical" evidence="9">
    <location>
        <begin position="87"/>
        <end position="113"/>
    </location>
</feature>
<dbReference type="GO" id="GO:0005886">
    <property type="term" value="C:plasma membrane"/>
    <property type="evidence" value="ECO:0007669"/>
    <property type="project" value="UniProtKB-SubCell"/>
</dbReference>
<comment type="caution">
    <text evidence="11">The sequence shown here is derived from an EMBL/GenBank/DDBJ whole genome shotgun (WGS) entry which is preliminary data.</text>
</comment>
<keyword evidence="4" id="KW-0997">Cell inner membrane</keyword>
<feature type="domain" description="Tripartite ATP-independent periplasmic transporters DctQ component" evidence="10">
    <location>
        <begin position="26"/>
        <end position="156"/>
    </location>
</feature>
<protein>
    <recommendedName>
        <fullName evidence="10">Tripartite ATP-independent periplasmic transporters DctQ component domain-containing protein</fullName>
    </recommendedName>
</protein>
<dbReference type="Proteomes" id="UP000196475">
    <property type="component" value="Unassembled WGS sequence"/>
</dbReference>
<dbReference type="GO" id="GO:0022857">
    <property type="term" value="F:transmembrane transporter activity"/>
    <property type="evidence" value="ECO:0007669"/>
    <property type="project" value="TreeGrafter"/>
</dbReference>
<dbReference type="InterPro" id="IPR055348">
    <property type="entry name" value="DctQ"/>
</dbReference>
<reference evidence="12" key="1">
    <citation type="submission" date="2016-06" db="EMBL/GenBank/DDBJ databases">
        <authorList>
            <person name="Nascimento L."/>
            <person name="Pereira R.V."/>
            <person name="Martins L.F."/>
            <person name="Quaggio R.B."/>
            <person name="Silva A.M."/>
            <person name="Setubal J.C."/>
        </authorList>
    </citation>
    <scope>NUCLEOTIDE SEQUENCE [LARGE SCALE GENOMIC DNA]</scope>
</reference>
<evidence type="ECO:0000256" key="4">
    <source>
        <dbReference type="ARBA" id="ARBA00022519"/>
    </source>
</evidence>
<feature type="transmembrane region" description="Helical" evidence="9">
    <location>
        <begin position="133"/>
        <end position="153"/>
    </location>
</feature>
<dbReference type="EMBL" id="LZRT01000121">
    <property type="protein sequence ID" value="OUM84726.1"/>
    <property type="molecule type" value="Genomic_DNA"/>
</dbReference>
<feature type="transmembrane region" description="Helical" evidence="9">
    <location>
        <begin position="17"/>
        <end position="37"/>
    </location>
</feature>
<evidence type="ECO:0000256" key="5">
    <source>
        <dbReference type="ARBA" id="ARBA00022692"/>
    </source>
</evidence>
<keyword evidence="5 9" id="KW-0812">Transmembrane</keyword>
<sequence length="169" mass="19025">MQAFLNVVRRITDVTRWLALATMAFMMFFITIAVIGRAFHVPVLGDVEVVQLSMVILIMFGLAYSQSRDAHVSIGLLVDRFPPRMQALMDVIGYTLTFIACLVIGWVYLHVAIRYTTEVPQYTDLLEIPLTPFKYIVMIGFFLWGLEALLKVIQSLVHLLKGSVEGGGE</sequence>
<keyword evidence="2" id="KW-0813">Transport</keyword>
<evidence type="ECO:0000313" key="11">
    <source>
        <dbReference type="EMBL" id="OUM84726.1"/>
    </source>
</evidence>
<gene>
    <name evidence="11" type="ORF">BAA01_05995</name>
</gene>
<evidence type="ECO:0000313" key="12">
    <source>
        <dbReference type="Proteomes" id="UP000196475"/>
    </source>
</evidence>
<evidence type="ECO:0000256" key="8">
    <source>
        <dbReference type="ARBA" id="ARBA00038436"/>
    </source>
</evidence>
<evidence type="ECO:0000256" key="6">
    <source>
        <dbReference type="ARBA" id="ARBA00022989"/>
    </source>
</evidence>
<accession>A0A1Y3PF51</accession>
<dbReference type="AlphaFoldDB" id="A0A1Y3PF51"/>
<dbReference type="Pfam" id="PF04290">
    <property type="entry name" value="DctQ"/>
    <property type="match status" value="1"/>
</dbReference>
<dbReference type="PANTHER" id="PTHR35011">
    <property type="entry name" value="2,3-DIKETO-L-GULONATE TRAP TRANSPORTER SMALL PERMEASE PROTEIN YIAM"/>
    <property type="match status" value="1"/>
</dbReference>
<proteinExistence type="inferred from homology"/>
<organism evidence="11 12">
    <name type="scientific">Bacillus thermozeamaize</name>
    <dbReference type="NCBI Taxonomy" id="230954"/>
    <lineage>
        <taxon>Bacteria</taxon>
        <taxon>Bacillati</taxon>
        <taxon>Bacillota</taxon>
        <taxon>Bacilli</taxon>
        <taxon>Bacillales</taxon>
        <taxon>Bacillaceae</taxon>
        <taxon>Bacillus</taxon>
    </lineage>
</organism>
<feature type="transmembrane region" description="Helical" evidence="9">
    <location>
        <begin position="49"/>
        <end position="66"/>
    </location>
</feature>
<name>A0A1Y3PF51_9BACI</name>
<dbReference type="GO" id="GO:0015740">
    <property type="term" value="P:C4-dicarboxylate transport"/>
    <property type="evidence" value="ECO:0007669"/>
    <property type="project" value="TreeGrafter"/>
</dbReference>
<keyword evidence="7 9" id="KW-0472">Membrane</keyword>
<evidence type="ECO:0000256" key="9">
    <source>
        <dbReference type="SAM" id="Phobius"/>
    </source>
</evidence>
<evidence type="ECO:0000256" key="7">
    <source>
        <dbReference type="ARBA" id="ARBA00023136"/>
    </source>
</evidence>
<dbReference type="PANTHER" id="PTHR35011:SF2">
    <property type="entry name" value="2,3-DIKETO-L-GULONATE TRAP TRANSPORTER SMALL PERMEASE PROTEIN YIAM"/>
    <property type="match status" value="1"/>
</dbReference>
<keyword evidence="3" id="KW-1003">Cell membrane</keyword>
<comment type="subcellular location">
    <subcellularLocation>
        <location evidence="1">Cell inner membrane</location>
        <topology evidence="1">Multi-pass membrane protein</topology>
    </subcellularLocation>
</comment>
<evidence type="ECO:0000256" key="3">
    <source>
        <dbReference type="ARBA" id="ARBA00022475"/>
    </source>
</evidence>
<evidence type="ECO:0000256" key="1">
    <source>
        <dbReference type="ARBA" id="ARBA00004429"/>
    </source>
</evidence>